<evidence type="ECO:0000313" key="1">
    <source>
        <dbReference type="EMBL" id="OGF00128.1"/>
    </source>
</evidence>
<dbReference type="AlphaFoldDB" id="A0A1F5QDB4"/>
<organism evidence="1 2">
    <name type="scientific">Candidatus Doudnabacteria bacterium RIFCSPLOWO2_02_FULL_48_13</name>
    <dbReference type="NCBI Taxonomy" id="1817845"/>
    <lineage>
        <taxon>Bacteria</taxon>
        <taxon>Candidatus Doudnaibacteriota</taxon>
    </lineage>
</organism>
<dbReference type="Gene3D" id="3.30.700.10">
    <property type="entry name" value="Glycoprotein, Type 4 Pilin"/>
    <property type="match status" value="1"/>
</dbReference>
<dbReference type="EMBL" id="MFFF01000001">
    <property type="protein sequence ID" value="OGF00128.1"/>
    <property type="molecule type" value="Genomic_DNA"/>
</dbReference>
<evidence type="ECO:0000313" key="2">
    <source>
        <dbReference type="Proteomes" id="UP000177235"/>
    </source>
</evidence>
<protein>
    <submittedName>
        <fullName evidence="1">Uncharacterized protein</fullName>
    </submittedName>
</protein>
<reference evidence="1 2" key="1">
    <citation type="journal article" date="2016" name="Nat. Commun.">
        <title>Thousands of microbial genomes shed light on interconnected biogeochemical processes in an aquifer system.</title>
        <authorList>
            <person name="Anantharaman K."/>
            <person name="Brown C.T."/>
            <person name="Hug L.A."/>
            <person name="Sharon I."/>
            <person name="Castelle C.J."/>
            <person name="Probst A.J."/>
            <person name="Thomas B.C."/>
            <person name="Singh A."/>
            <person name="Wilkins M.J."/>
            <person name="Karaoz U."/>
            <person name="Brodie E.L."/>
            <person name="Williams K.H."/>
            <person name="Hubbard S.S."/>
            <person name="Banfield J.F."/>
        </authorList>
    </citation>
    <scope>NUCLEOTIDE SEQUENCE [LARGE SCALE GENOMIC DNA]</scope>
</reference>
<sequence length="152" mass="16769">MTQRQLQKAVELYLDQMGFYPPDTGRGWDPGFAKPLPYNLDTGADCNVNSGDCPACGHCPTDWITQAQANWRGPYMGTWPSTPWGGKYDYNHWAAVTDRYGCLVPAGIYVGAQGDYSNANTIPAVSEQSMLDKQLDNDGCLNGESQMVLHRL</sequence>
<dbReference type="Proteomes" id="UP000177235">
    <property type="component" value="Unassembled WGS sequence"/>
</dbReference>
<proteinExistence type="predicted"/>
<name>A0A1F5QDB4_9BACT</name>
<comment type="caution">
    <text evidence="1">The sequence shown here is derived from an EMBL/GenBank/DDBJ whole genome shotgun (WGS) entry which is preliminary data.</text>
</comment>
<gene>
    <name evidence="1" type="ORF">A3J05_03455</name>
</gene>
<accession>A0A1F5QDB4</accession>